<feature type="compositionally biased region" description="Basic and acidic residues" evidence="1">
    <location>
        <begin position="500"/>
        <end position="550"/>
    </location>
</feature>
<feature type="compositionally biased region" description="Polar residues" evidence="1">
    <location>
        <begin position="310"/>
        <end position="319"/>
    </location>
</feature>
<evidence type="ECO:0000313" key="2">
    <source>
        <dbReference type="Proteomes" id="UP000887560"/>
    </source>
</evidence>
<feature type="compositionally biased region" description="Acidic residues" evidence="1">
    <location>
        <begin position="609"/>
        <end position="619"/>
    </location>
</feature>
<feature type="compositionally biased region" description="Basic and acidic residues" evidence="1">
    <location>
        <begin position="620"/>
        <end position="647"/>
    </location>
</feature>
<feature type="compositionally biased region" description="Low complexity" evidence="1">
    <location>
        <begin position="28"/>
        <end position="44"/>
    </location>
</feature>
<feature type="compositionally biased region" description="Low complexity" evidence="1">
    <location>
        <begin position="242"/>
        <end position="254"/>
    </location>
</feature>
<feature type="compositionally biased region" description="Basic and acidic residues" evidence="1">
    <location>
        <begin position="232"/>
        <end position="241"/>
    </location>
</feature>
<feature type="region of interest" description="Disordered" evidence="1">
    <location>
        <begin position="222"/>
        <end position="347"/>
    </location>
</feature>
<feature type="compositionally biased region" description="Acidic residues" evidence="1">
    <location>
        <begin position="582"/>
        <end position="600"/>
    </location>
</feature>
<sequence length="647" mass="74811">MDHSSNNNNIHQKHSQSLKTLLTVPIQQNTQQQQHSPTNTSSSTVFPTSTKEEVCKVTCFPVILPKTLDEQQTCFEQVNTNSDFAHPSTSNLPQNIPEPQNNKSENCCCCQCCNNKLNVSEQEKQEKQKSEQLKQQKHQIKHKTSKPEETSKNNIIVIPPTEQQENSFVKQITSMPLPERQNEHVEDEDGTSHIKLLQQKLFEHYHTSLQTNDEEIAVVATHSAATTSSNPEETKSERRATINDASNDNNNGINPKHGQFQQNIPTTHSEDEAISCGNDGRGGSFAGRRHGIYGKQWNNKEQQHRIRTKSPLSGSNRNYGSLERRQQCSTSETVDYATSPPTHSSYDIDFKGQSNNTLEHFGAKKTKLKNYDKIYDKIYGKIYNKFYDKSDDKNDENTQNDNKKEENLTNIPAALIVGRREISTQTEAVRRRLQQRRQSRYKRLTGSDESKEAGRSGGVVEKEDVGKEEGRKVEGKEEEVTRRKNFEEEDEEMEEDVEEEREKREEDRMKKMRERMKEVEGEEEMKKKLEEGRMKDVDVEGGKKKEERRMNKLVALKIEDGGEQEEQEESDEEESGRKEEGEVREDEQSEYLPYSEEELSVDFRRGMGDSEEEDEEENEKELSSDDRIEYKNNLERREKIKNDQMIV</sequence>
<feature type="compositionally biased region" description="Basic and acidic residues" evidence="1">
    <location>
        <begin position="445"/>
        <end position="486"/>
    </location>
</feature>
<dbReference type="Proteomes" id="UP000887560">
    <property type="component" value="Unplaced"/>
</dbReference>
<protein>
    <submittedName>
        <fullName evidence="3">Uncharacterized protein</fullName>
    </submittedName>
</protein>
<feature type="compositionally biased region" description="Basic residues" evidence="1">
    <location>
        <begin position="431"/>
        <end position="443"/>
    </location>
</feature>
<feature type="region of interest" description="Disordered" evidence="1">
    <location>
        <begin position="124"/>
        <end position="153"/>
    </location>
</feature>
<dbReference type="AlphaFoldDB" id="A0A915P509"/>
<dbReference type="WBParaSite" id="scf7180000422702.g9448">
    <property type="protein sequence ID" value="scf7180000422702.g9448"/>
    <property type="gene ID" value="scf7180000422702.g9448"/>
</dbReference>
<feature type="compositionally biased region" description="Basic residues" evidence="1">
    <location>
        <begin position="135"/>
        <end position="144"/>
    </location>
</feature>
<keyword evidence="2" id="KW-1185">Reference proteome</keyword>
<name>A0A915P509_9BILA</name>
<accession>A0A915P509</accession>
<feature type="region of interest" description="Disordered" evidence="1">
    <location>
        <begin position="28"/>
        <end position="47"/>
    </location>
</feature>
<feature type="compositionally biased region" description="Basic and acidic residues" evidence="1">
    <location>
        <begin position="124"/>
        <end position="134"/>
    </location>
</feature>
<evidence type="ECO:0000256" key="1">
    <source>
        <dbReference type="SAM" id="MobiDB-lite"/>
    </source>
</evidence>
<feature type="compositionally biased region" description="Acidic residues" evidence="1">
    <location>
        <begin position="487"/>
        <end position="499"/>
    </location>
</feature>
<feature type="region of interest" description="Disordered" evidence="1">
    <location>
        <begin position="427"/>
        <end position="647"/>
    </location>
</feature>
<evidence type="ECO:0000313" key="3">
    <source>
        <dbReference type="WBParaSite" id="scf7180000422702.g9448"/>
    </source>
</evidence>
<feature type="region of interest" description="Disordered" evidence="1">
    <location>
        <begin position="387"/>
        <end position="411"/>
    </location>
</feature>
<proteinExistence type="predicted"/>
<feature type="compositionally biased region" description="Basic and acidic residues" evidence="1">
    <location>
        <begin position="387"/>
        <end position="407"/>
    </location>
</feature>
<reference evidence="3" key="1">
    <citation type="submission" date="2022-11" db="UniProtKB">
        <authorList>
            <consortium name="WormBaseParasite"/>
        </authorList>
    </citation>
    <scope>IDENTIFICATION</scope>
</reference>
<feature type="compositionally biased region" description="Acidic residues" evidence="1">
    <location>
        <begin position="561"/>
        <end position="574"/>
    </location>
</feature>
<organism evidence="2 3">
    <name type="scientific">Meloidogyne floridensis</name>
    <dbReference type="NCBI Taxonomy" id="298350"/>
    <lineage>
        <taxon>Eukaryota</taxon>
        <taxon>Metazoa</taxon>
        <taxon>Ecdysozoa</taxon>
        <taxon>Nematoda</taxon>
        <taxon>Chromadorea</taxon>
        <taxon>Rhabditida</taxon>
        <taxon>Tylenchina</taxon>
        <taxon>Tylenchomorpha</taxon>
        <taxon>Tylenchoidea</taxon>
        <taxon>Meloidogynidae</taxon>
        <taxon>Meloidogyninae</taxon>
        <taxon>Meloidogyne</taxon>
    </lineage>
</organism>